<dbReference type="Gene3D" id="3.10.129.10">
    <property type="entry name" value="Hotdog Thioesterase"/>
    <property type="match status" value="1"/>
</dbReference>
<dbReference type="InterPro" id="IPR039298">
    <property type="entry name" value="ACOT13"/>
</dbReference>
<comment type="similarity">
    <text evidence="1">Belongs to the thioesterase PaaI family.</text>
</comment>
<evidence type="ECO:0000256" key="2">
    <source>
        <dbReference type="ARBA" id="ARBA00022801"/>
    </source>
</evidence>
<feature type="domain" description="Thioesterase" evidence="3">
    <location>
        <begin position="79"/>
        <end position="154"/>
    </location>
</feature>
<dbReference type="InterPro" id="IPR029069">
    <property type="entry name" value="HotDog_dom_sf"/>
</dbReference>
<dbReference type="GO" id="GO:0047617">
    <property type="term" value="F:fatty acyl-CoA hydrolase activity"/>
    <property type="evidence" value="ECO:0007669"/>
    <property type="project" value="InterPro"/>
</dbReference>
<dbReference type="SUPFAM" id="SSF54637">
    <property type="entry name" value="Thioesterase/thiol ester dehydrase-isomerase"/>
    <property type="match status" value="1"/>
</dbReference>
<evidence type="ECO:0000313" key="5">
    <source>
        <dbReference type="Proteomes" id="UP001172102"/>
    </source>
</evidence>
<dbReference type="Proteomes" id="UP001172102">
    <property type="component" value="Unassembled WGS sequence"/>
</dbReference>
<comment type="caution">
    <text evidence="4">The sequence shown here is derived from an EMBL/GenBank/DDBJ whole genome shotgun (WGS) entry which is preliminary data.</text>
</comment>
<keyword evidence="2" id="KW-0378">Hydrolase</keyword>
<gene>
    <name evidence="4" type="ORF">B0H67DRAFT_554619</name>
</gene>
<evidence type="ECO:0000259" key="3">
    <source>
        <dbReference type="Pfam" id="PF03061"/>
    </source>
</evidence>
<proteinExistence type="inferred from homology"/>
<dbReference type="CDD" id="cd03443">
    <property type="entry name" value="PaaI_thioesterase"/>
    <property type="match status" value="1"/>
</dbReference>
<dbReference type="NCBIfam" id="TIGR00369">
    <property type="entry name" value="unchar_dom_1"/>
    <property type="match status" value="1"/>
</dbReference>
<reference evidence="4" key="1">
    <citation type="submission" date="2023-06" db="EMBL/GenBank/DDBJ databases">
        <title>Genome-scale phylogeny and comparative genomics of the fungal order Sordariales.</title>
        <authorList>
            <consortium name="Lawrence Berkeley National Laboratory"/>
            <person name="Hensen N."/>
            <person name="Bonometti L."/>
            <person name="Westerberg I."/>
            <person name="Brannstrom I.O."/>
            <person name="Guillou S."/>
            <person name="Cros-Aarteil S."/>
            <person name="Calhoun S."/>
            <person name="Haridas S."/>
            <person name="Kuo A."/>
            <person name="Mondo S."/>
            <person name="Pangilinan J."/>
            <person name="Riley R."/>
            <person name="Labutti K."/>
            <person name="Andreopoulos B."/>
            <person name="Lipzen A."/>
            <person name="Chen C."/>
            <person name="Yanf M."/>
            <person name="Daum C."/>
            <person name="Ng V."/>
            <person name="Clum A."/>
            <person name="Steindorff A."/>
            <person name="Ohm R."/>
            <person name="Martin F."/>
            <person name="Silar P."/>
            <person name="Natvig D."/>
            <person name="Lalanne C."/>
            <person name="Gautier V."/>
            <person name="Ament-Velasquez S.L."/>
            <person name="Kruys A."/>
            <person name="Hutchinson M.I."/>
            <person name="Powell A.J."/>
            <person name="Barry K."/>
            <person name="Miller A.N."/>
            <person name="Grigoriev I.V."/>
            <person name="Debuchy R."/>
            <person name="Gladieux P."/>
            <person name="Thoren M.H."/>
            <person name="Johannesson H."/>
        </authorList>
    </citation>
    <scope>NUCLEOTIDE SEQUENCE</scope>
    <source>
        <strain evidence="4">SMH4607-1</strain>
    </source>
</reference>
<dbReference type="PANTHER" id="PTHR21660:SF11">
    <property type="entry name" value="FAMILY PROTEIN, PUTATIVE (AFU_ORTHOLOGUE AFUA_4G04355)-RELATED"/>
    <property type="match status" value="1"/>
</dbReference>
<dbReference type="InterPro" id="IPR003736">
    <property type="entry name" value="PAAI_dom"/>
</dbReference>
<sequence>MGDPAPAPPSDIPAAAAAASDAETLAHVVAYHTARCCASPIYEFLLGPATAPLIRFTHATKGLFLARLVLSARHLNSAGGLHGSVSATIVDWAGGLAIAAWDLRQATGVSVDINITYLSSVGLGDEVEIEGSAGRVGGSLAFTEVKIWKVEGGERGRIVVQGRHTKFVKAKK</sequence>
<evidence type="ECO:0000256" key="1">
    <source>
        <dbReference type="ARBA" id="ARBA00008324"/>
    </source>
</evidence>
<organism evidence="4 5">
    <name type="scientific">Lasiosphaeris hirsuta</name>
    <dbReference type="NCBI Taxonomy" id="260670"/>
    <lineage>
        <taxon>Eukaryota</taxon>
        <taxon>Fungi</taxon>
        <taxon>Dikarya</taxon>
        <taxon>Ascomycota</taxon>
        <taxon>Pezizomycotina</taxon>
        <taxon>Sordariomycetes</taxon>
        <taxon>Sordariomycetidae</taxon>
        <taxon>Sordariales</taxon>
        <taxon>Lasiosphaeriaceae</taxon>
        <taxon>Lasiosphaeris</taxon>
    </lineage>
</organism>
<dbReference type="PANTHER" id="PTHR21660">
    <property type="entry name" value="THIOESTERASE SUPERFAMILY MEMBER-RELATED"/>
    <property type="match status" value="1"/>
</dbReference>
<dbReference type="InterPro" id="IPR006683">
    <property type="entry name" value="Thioestr_dom"/>
</dbReference>
<protein>
    <submittedName>
        <fullName evidence="4">HotDog domain-containing protein</fullName>
    </submittedName>
</protein>
<accession>A0AA40DU10</accession>
<name>A0AA40DU10_9PEZI</name>
<dbReference type="Pfam" id="PF03061">
    <property type="entry name" value="4HBT"/>
    <property type="match status" value="1"/>
</dbReference>
<evidence type="ECO:0000313" key="4">
    <source>
        <dbReference type="EMBL" id="KAK0716284.1"/>
    </source>
</evidence>
<dbReference type="AlphaFoldDB" id="A0AA40DU10"/>
<dbReference type="EMBL" id="JAUKUA010000004">
    <property type="protein sequence ID" value="KAK0716284.1"/>
    <property type="molecule type" value="Genomic_DNA"/>
</dbReference>
<keyword evidence="5" id="KW-1185">Reference proteome</keyword>